<accession>A0AAU8ITU9</accession>
<evidence type="ECO:0000256" key="1">
    <source>
        <dbReference type="SAM" id="MobiDB-lite"/>
    </source>
</evidence>
<gene>
    <name evidence="3" type="ORF">ABII15_18435</name>
</gene>
<name>A0AAU8ITU9_9ACTN</name>
<dbReference type="AlphaFoldDB" id="A0AAU8ITU9"/>
<protein>
    <submittedName>
        <fullName evidence="3">DUF805 domain-containing protein</fullName>
    </submittedName>
</protein>
<dbReference type="GO" id="GO:0005886">
    <property type="term" value="C:plasma membrane"/>
    <property type="evidence" value="ECO:0007669"/>
    <property type="project" value="TreeGrafter"/>
</dbReference>
<keyword evidence="2" id="KW-0472">Membrane</keyword>
<dbReference type="PANTHER" id="PTHR34980:SF2">
    <property type="entry name" value="INNER MEMBRANE PROTEIN YHAH-RELATED"/>
    <property type="match status" value="1"/>
</dbReference>
<feature type="region of interest" description="Disordered" evidence="1">
    <location>
        <begin position="104"/>
        <end position="123"/>
    </location>
</feature>
<feature type="transmembrane region" description="Helical" evidence="2">
    <location>
        <begin position="23"/>
        <end position="41"/>
    </location>
</feature>
<dbReference type="EMBL" id="CP159534">
    <property type="protein sequence ID" value="XCJ71825.1"/>
    <property type="molecule type" value="Genomic_DNA"/>
</dbReference>
<dbReference type="InterPro" id="IPR008523">
    <property type="entry name" value="DUF805"/>
</dbReference>
<sequence length="123" mass="13609">MTWYFKALRNYFGFRGRASRKEYWMYMLFNLVILYALWGLGTALDQPVYSFTYALAVTIPTVAAGVRRLHDAGHTGWLMLLVLVPLAGGIALIVLLAKESRPETNTYAPGLNTPWAAPPAGGS</sequence>
<dbReference type="KEGG" id="stac:ABII15_18435"/>
<dbReference type="RefSeq" id="WP_353943425.1">
    <property type="nucleotide sequence ID" value="NZ_CP159534.1"/>
</dbReference>
<reference evidence="3" key="1">
    <citation type="submission" date="2024-06" db="EMBL/GenBank/DDBJ databases">
        <title>Streptomyces sp. strain HUAS MG91 genome sequences.</title>
        <authorList>
            <person name="Mo P."/>
        </authorList>
    </citation>
    <scope>NUCLEOTIDE SEQUENCE</scope>
    <source>
        <strain evidence="3">HUAS MG91</strain>
    </source>
</reference>
<feature type="transmembrane region" description="Helical" evidence="2">
    <location>
        <begin position="78"/>
        <end position="97"/>
    </location>
</feature>
<evidence type="ECO:0000313" key="3">
    <source>
        <dbReference type="EMBL" id="XCJ71825.1"/>
    </source>
</evidence>
<dbReference type="PANTHER" id="PTHR34980">
    <property type="entry name" value="INNER MEMBRANE PROTEIN-RELATED-RELATED"/>
    <property type="match status" value="1"/>
</dbReference>
<proteinExistence type="predicted"/>
<keyword evidence="2" id="KW-1133">Transmembrane helix</keyword>
<evidence type="ECO:0000256" key="2">
    <source>
        <dbReference type="SAM" id="Phobius"/>
    </source>
</evidence>
<organism evidence="3">
    <name type="scientific">Streptomyces tabacisoli</name>
    <dbReference type="NCBI Taxonomy" id="3156398"/>
    <lineage>
        <taxon>Bacteria</taxon>
        <taxon>Bacillati</taxon>
        <taxon>Actinomycetota</taxon>
        <taxon>Actinomycetes</taxon>
        <taxon>Kitasatosporales</taxon>
        <taxon>Streptomycetaceae</taxon>
        <taxon>Streptomyces</taxon>
    </lineage>
</organism>
<keyword evidence="2" id="KW-0812">Transmembrane</keyword>
<dbReference type="Pfam" id="PF05656">
    <property type="entry name" value="DUF805"/>
    <property type="match status" value="1"/>
</dbReference>